<keyword evidence="2" id="KW-1185">Reference proteome</keyword>
<dbReference type="InterPro" id="IPR011852">
    <property type="entry name" value="TRAP_TAXI"/>
</dbReference>
<dbReference type="RefSeq" id="WP_266342144.1">
    <property type="nucleotide sequence ID" value="NZ_JAPKNH010000001.1"/>
</dbReference>
<evidence type="ECO:0000313" key="1">
    <source>
        <dbReference type="EMBL" id="MFC5515620.1"/>
    </source>
</evidence>
<dbReference type="InterPro" id="IPR006311">
    <property type="entry name" value="TAT_signal"/>
</dbReference>
<dbReference type="PROSITE" id="PS51318">
    <property type="entry name" value="TAT"/>
    <property type="match status" value="1"/>
</dbReference>
<dbReference type="Proteomes" id="UP001596150">
    <property type="component" value="Unassembled WGS sequence"/>
</dbReference>
<organism evidence="1 2">
    <name type="scientific">Kaistia terrae</name>
    <dbReference type="NCBI Taxonomy" id="537017"/>
    <lineage>
        <taxon>Bacteria</taxon>
        <taxon>Pseudomonadati</taxon>
        <taxon>Pseudomonadota</taxon>
        <taxon>Alphaproteobacteria</taxon>
        <taxon>Hyphomicrobiales</taxon>
        <taxon>Kaistiaceae</taxon>
        <taxon>Kaistia</taxon>
    </lineage>
</organism>
<dbReference type="PANTHER" id="PTHR42941:SF1">
    <property type="entry name" value="SLL1037 PROTEIN"/>
    <property type="match status" value="1"/>
</dbReference>
<dbReference type="SUPFAM" id="SSF53850">
    <property type="entry name" value="Periplasmic binding protein-like II"/>
    <property type="match status" value="1"/>
</dbReference>
<reference evidence="2" key="1">
    <citation type="journal article" date="2019" name="Int. J. Syst. Evol. Microbiol.">
        <title>The Global Catalogue of Microorganisms (GCM) 10K type strain sequencing project: providing services to taxonomists for standard genome sequencing and annotation.</title>
        <authorList>
            <consortium name="The Broad Institute Genomics Platform"/>
            <consortium name="The Broad Institute Genome Sequencing Center for Infectious Disease"/>
            <person name="Wu L."/>
            <person name="Ma J."/>
        </authorList>
    </citation>
    <scope>NUCLEOTIDE SEQUENCE [LARGE SCALE GENOMIC DNA]</scope>
    <source>
        <strain evidence="2">KACC 12633</strain>
    </source>
</reference>
<evidence type="ECO:0000313" key="2">
    <source>
        <dbReference type="Proteomes" id="UP001596150"/>
    </source>
</evidence>
<accession>A0ABW0PTD5</accession>
<dbReference type="EMBL" id="JBHSML010000003">
    <property type="protein sequence ID" value="MFC5515620.1"/>
    <property type="molecule type" value="Genomic_DNA"/>
</dbReference>
<dbReference type="Pfam" id="PF16868">
    <property type="entry name" value="NMT1_3"/>
    <property type="match status" value="1"/>
</dbReference>
<sequence length="318" mass="32370">MSDFSFNRRQLLTIGTGIAAMVALPAPGFALSPTHPVIATGGKGGVFYPYGKAIADVLAGTVEVTGGSVDNARLVHSGKAAIGFSTLDSAYDAVHGVGAYATDGKLDLRVLAVLYDSFLHVVANADAGIATIADLKGKRVSIGSAGSSTESIADRVLQAAGLDPANGVVRSNLGVAESAEALKDGKIDAFFWIGGVPTAAVRELSEGKPALTFIATGGEYAAIDQKYPGLYRQLVLPKSAYAGLKADVPSLGVANILTVSAKAEDAFVTATLNGIFDNLGAIHKSHPEAAKLALTSAGVATAVPFHPAAEAFYKAKGD</sequence>
<dbReference type="NCBIfam" id="TIGR02122">
    <property type="entry name" value="TRAP_TAXI"/>
    <property type="match status" value="1"/>
</dbReference>
<proteinExistence type="predicted"/>
<dbReference type="Gene3D" id="3.40.190.10">
    <property type="entry name" value="Periplasmic binding protein-like II"/>
    <property type="match status" value="2"/>
</dbReference>
<protein>
    <submittedName>
        <fullName evidence="1">TAXI family TRAP transporter solute-binding subunit</fullName>
    </submittedName>
</protein>
<dbReference type="PANTHER" id="PTHR42941">
    <property type="entry name" value="SLL1037 PROTEIN"/>
    <property type="match status" value="1"/>
</dbReference>
<name>A0ABW0PTD5_9HYPH</name>
<comment type="caution">
    <text evidence="1">The sequence shown here is derived from an EMBL/GenBank/DDBJ whole genome shotgun (WGS) entry which is preliminary data.</text>
</comment>
<gene>
    <name evidence="1" type="ORF">ACFPP9_07550</name>
</gene>